<organism evidence="1 2">
    <name type="scientific">Caerostris extrusa</name>
    <name type="common">Bark spider</name>
    <name type="synonym">Caerostris bankana</name>
    <dbReference type="NCBI Taxonomy" id="172846"/>
    <lineage>
        <taxon>Eukaryota</taxon>
        <taxon>Metazoa</taxon>
        <taxon>Ecdysozoa</taxon>
        <taxon>Arthropoda</taxon>
        <taxon>Chelicerata</taxon>
        <taxon>Arachnida</taxon>
        <taxon>Araneae</taxon>
        <taxon>Araneomorphae</taxon>
        <taxon>Entelegynae</taxon>
        <taxon>Araneoidea</taxon>
        <taxon>Araneidae</taxon>
        <taxon>Caerostris</taxon>
    </lineage>
</organism>
<gene>
    <name evidence="1" type="ORF">CEXT_240341</name>
</gene>
<comment type="caution">
    <text evidence="1">The sequence shown here is derived from an EMBL/GenBank/DDBJ whole genome shotgun (WGS) entry which is preliminary data.</text>
</comment>
<accession>A0AAV4XL02</accession>
<keyword evidence="2" id="KW-1185">Reference proteome</keyword>
<evidence type="ECO:0008006" key="3">
    <source>
        <dbReference type="Google" id="ProtNLM"/>
    </source>
</evidence>
<dbReference type="AlphaFoldDB" id="A0AAV4XL02"/>
<dbReference type="Proteomes" id="UP001054945">
    <property type="component" value="Unassembled WGS sequence"/>
</dbReference>
<dbReference type="EMBL" id="BPLR01017901">
    <property type="protein sequence ID" value="GIY95364.1"/>
    <property type="molecule type" value="Genomic_DNA"/>
</dbReference>
<protein>
    <recommendedName>
        <fullName evidence="3">Reverse transcriptase domain-containing protein</fullName>
    </recommendedName>
</protein>
<evidence type="ECO:0000313" key="2">
    <source>
        <dbReference type="Proteomes" id="UP001054945"/>
    </source>
</evidence>
<reference evidence="1 2" key="1">
    <citation type="submission" date="2021-06" db="EMBL/GenBank/DDBJ databases">
        <title>Caerostris extrusa draft genome.</title>
        <authorList>
            <person name="Kono N."/>
            <person name="Arakawa K."/>
        </authorList>
    </citation>
    <scope>NUCLEOTIDE SEQUENCE [LARGE SCALE GENOMIC DNA]</scope>
</reference>
<evidence type="ECO:0000313" key="1">
    <source>
        <dbReference type="EMBL" id="GIY95364.1"/>
    </source>
</evidence>
<proteinExistence type="predicted"/>
<name>A0AAV4XL02_CAEEX</name>
<sequence length="158" mass="17556">MTPWRSIGHKLSICHATKTTVGQYKTQGSVHLSNLKLAVTNVGFKSVKSTVEQSFCLPQISEKSIEYGIDTQPLFIDSKDVPALREAFSSLEISADRMGLTVNDTKTKYMPVLETPSSDTLNNLKICLQEFETAPNFNYLVKAKSIITEIQNRISLAN</sequence>